<evidence type="ECO:0000259" key="16">
    <source>
        <dbReference type="PROSITE" id="PS50894"/>
    </source>
</evidence>
<dbReference type="InterPro" id="IPR036641">
    <property type="entry name" value="HPT_dom_sf"/>
</dbReference>
<evidence type="ECO:0000256" key="7">
    <source>
        <dbReference type="ARBA" id="ARBA00022741"/>
    </source>
</evidence>
<dbReference type="Proteomes" id="UP001171945">
    <property type="component" value="Unassembled WGS sequence"/>
</dbReference>
<dbReference type="SMART" id="SM00073">
    <property type="entry name" value="HPT"/>
    <property type="match status" value="1"/>
</dbReference>
<dbReference type="SUPFAM" id="SSF52172">
    <property type="entry name" value="CheY-like"/>
    <property type="match status" value="3"/>
</dbReference>
<feature type="domain" description="Response regulatory" evidence="15">
    <location>
        <begin position="249"/>
        <end position="371"/>
    </location>
</feature>
<dbReference type="Pfam" id="PF01627">
    <property type="entry name" value="Hpt"/>
    <property type="match status" value="1"/>
</dbReference>
<dbReference type="InterPro" id="IPR008207">
    <property type="entry name" value="Sig_transdc_His_kin_Hpt_dom"/>
</dbReference>
<gene>
    <name evidence="17" type="ORF">QUF54_05755</name>
</gene>
<proteinExistence type="predicted"/>
<protein>
    <recommendedName>
        <fullName evidence="3">histidine kinase</fullName>
        <ecNumber evidence="3">2.7.13.3</ecNumber>
    </recommendedName>
</protein>
<dbReference type="Pfam" id="PF02518">
    <property type="entry name" value="HATPase_c"/>
    <property type="match status" value="1"/>
</dbReference>
<dbReference type="SUPFAM" id="SSF55874">
    <property type="entry name" value="ATPase domain of HSP90 chaperone/DNA topoisomerase II/histidine kinase"/>
    <property type="match status" value="1"/>
</dbReference>
<feature type="domain" description="Response regulatory" evidence="15">
    <location>
        <begin position="466"/>
        <end position="580"/>
    </location>
</feature>
<evidence type="ECO:0000256" key="11">
    <source>
        <dbReference type="ARBA" id="ARBA00023136"/>
    </source>
</evidence>
<evidence type="ECO:0000256" key="12">
    <source>
        <dbReference type="PROSITE-ProRule" id="PRU00110"/>
    </source>
</evidence>
<dbReference type="Gene3D" id="3.40.50.2300">
    <property type="match status" value="3"/>
</dbReference>
<name>A0ABT7VTD6_9GAMM</name>
<keyword evidence="18" id="KW-1185">Reference proteome</keyword>
<feature type="modified residue" description="4-aspartylphosphate" evidence="13">
    <location>
        <position position="298"/>
    </location>
</feature>
<dbReference type="PANTHER" id="PTHR45339:SF1">
    <property type="entry name" value="HYBRID SIGNAL TRANSDUCTION HISTIDINE KINASE J"/>
    <property type="match status" value="1"/>
</dbReference>
<evidence type="ECO:0000256" key="8">
    <source>
        <dbReference type="ARBA" id="ARBA00022840"/>
    </source>
</evidence>
<keyword evidence="9" id="KW-1133">Transmembrane helix</keyword>
<organism evidence="17 18">
    <name type="scientific">Candidatus Marithioploca araucensis</name>
    <dbReference type="NCBI Taxonomy" id="70273"/>
    <lineage>
        <taxon>Bacteria</taxon>
        <taxon>Pseudomonadati</taxon>
        <taxon>Pseudomonadota</taxon>
        <taxon>Gammaproteobacteria</taxon>
        <taxon>Thiotrichales</taxon>
        <taxon>Thiotrichaceae</taxon>
        <taxon>Candidatus Marithioploca</taxon>
    </lineage>
</organism>
<evidence type="ECO:0000259" key="14">
    <source>
        <dbReference type="PROSITE" id="PS50109"/>
    </source>
</evidence>
<dbReference type="InterPro" id="IPR001789">
    <property type="entry name" value="Sig_transdc_resp-reg_receiver"/>
</dbReference>
<evidence type="ECO:0000259" key="15">
    <source>
        <dbReference type="PROSITE" id="PS50110"/>
    </source>
</evidence>
<evidence type="ECO:0000256" key="1">
    <source>
        <dbReference type="ARBA" id="ARBA00000085"/>
    </source>
</evidence>
<keyword evidence="10" id="KW-0902">Two-component regulatory system</keyword>
<dbReference type="CDD" id="cd00156">
    <property type="entry name" value="REC"/>
    <property type="match status" value="1"/>
</dbReference>
<accession>A0ABT7VTD6</accession>
<dbReference type="InterPro" id="IPR005467">
    <property type="entry name" value="His_kinase_dom"/>
</dbReference>
<evidence type="ECO:0000313" key="17">
    <source>
        <dbReference type="EMBL" id="MDM8562842.1"/>
    </source>
</evidence>
<keyword evidence="6" id="KW-0812">Transmembrane</keyword>
<evidence type="ECO:0000256" key="6">
    <source>
        <dbReference type="ARBA" id="ARBA00022692"/>
    </source>
</evidence>
<feature type="modified residue" description="4-aspartylphosphate" evidence="13">
    <location>
        <position position="148"/>
    </location>
</feature>
<dbReference type="InterPro" id="IPR011006">
    <property type="entry name" value="CheY-like_superfamily"/>
</dbReference>
<dbReference type="PROSITE" id="PS50109">
    <property type="entry name" value="HIS_KIN"/>
    <property type="match status" value="1"/>
</dbReference>
<dbReference type="PROSITE" id="PS50110">
    <property type="entry name" value="RESPONSE_REGULATORY"/>
    <property type="match status" value="3"/>
</dbReference>
<evidence type="ECO:0000313" key="18">
    <source>
        <dbReference type="Proteomes" id="UP001171945"/>
    </source>
</evidence>
<evidence type="ECO:0000256" key="4">
    <source>
        <dbReference type="ARBA" id="ARBA00022475"/>
    </source>
</evidence>
<feature type="domain" description="Response regulatory" evidence="15">
    <location>
        <begin position="94"/>
        <end position="215"/>
    </location>
</feature>
<dbReference type="Gene3D" id="3.30.565.10">
    <property type="entry name" value="Histidine kinase-like ATPase, C-terminal domain"/>
    <property type="match status" value="1"/>
</dbReference>
<feature type="modified residue" description="Phosphohistidine" evidence="12">
    <location>
        <position position="679"/>
    </location>
</feature>
<dbReference type="PROSITE" id="PS50894">
    <property type="entry name" value="HPT"/>
    <property type="match status" value="1"/>
</dbReference>
<keyword evidence="4" id="KW-1003">Cell membrane</keyword>
<dbReference type="InterPro" id="IPR004358">
    <property type="entry name" value="Sig_transdc_His_kin-like_C"/>
</dbReference>
<feature type="domain" description="Histidine kinase" evidence="14">
    <location>
        <begin position="1"/>
        <end position="64"/>
    </location>
</feature>
<keyword evidence="8" id="KW-0067">ATP-binding</keyword>
<evidence type="ECO:0000256" key="9">
    <source>
        <dbReference type="ARBA" id="ARBA00022989"/>
    </source>
</evidence>
<dbReference type="EC" id="2.7.13.3" evidence="3"/>
<comment type="caution">
    <text evidence="17">The sequence shown here is derived from an EMBL/GenBank/DDBJ whole genome shotgun (WGS) entry which is preliminary data.</text>
</comment>
<comment type="catalytic activity">
    <reaction evidence="1">
        <text>ATP + protein L-histidine = ADP + protein N-phospho-L-histidine.</text>
        <dbReference type="EC" id="2.7.13.3"/>
    </reaction>
</comment>
<sequence length="739" mass="83365">PLDKLNTIFDKFTQADSTPTRQFGGTGLGLAISKQLVKLMNGEISVVSELGKGSTFSFALPLPRIVHEKGQSSNIAESFMESDASHFQSLQYTRVLVVDDNSVNRRILIEQLEDFNIRAHAVESGESALIALREAQEQQNPYWLAIIDYLMPVMDGKQLGQLIKEEPEIRNTMRVMLSSTSYQQEITQLQEAGFSGILLKPLPQYKLQKTLLALRNAFEHPENSLEFITMEKVNKFQLKHPQKVFPNLPVLLVEDNDVNRMVAVTMLEQLGCQVIPAVNGLQAIEKLKQQHFEVIFMDVQMPEMDGFEATQFIRENEDKQDVFKAQHHVIVAMTANVMQGDAERCLAVGMNDYIDKPISLDGVFEMLNKYFSSHKILIDSPNLDFNPLLSSFKDVNKDVNRQTFRFLKNIALFSQPSKKDFKDISTSFKQERGAETYARSISLSQFSPPSKEDFKERKGIRKQKNKILLVEDTPVGCMVATNMLEELGCTIEIAKNGKQAVEKCADNDYDLILMDIMMPVMDGVEATKKIRKTHSKIPIVATTANIQPVDIQRYFAAGMNDCLAKPIIMERLRVIVEKYTSYAVLNDENKNDSVKANFENDPLIAQSKCSTELTEESDILSLTDLPIFDVEQAKRIAVGKLAILKKIIDKFTQDSPKQIEKLQTAVQGENQKEMGRLAHSLKGSARSVGALRFGEVACQMEQMIEEGNSAQVETLFNALTDEFAQLDSVLEKTKWETLF</sequence>
<dbReference type="CDD" id="cd17546">
    <property type="entry name" value="REC_hyHK_CKI1_RcsC-like"/>
    <property type="match status" value="2"/>
</dbReference>
<keyword evidence="7" id="KW-0547">Nucleotide-binding</keyword>
<feature type="modified residue" description="4-aspartylphosphate" evidence="13">
    <location>
        <position position="515"/>
    </location>
</feature>
<dbReference type="Gene3D" id="1.20.120.160">
    <property type="entry name" value="HPT domain"/>
    <property type="match status" value="1"/>
</dbReference>
<feature type="non-terminal residue" evidence="17">
    <location>
        <position position="1"/>
    </location>
</feature>
<comment type="subcellular location">
    <subcellularLocation>
        <location evidence="2">Cell membrane</location>
        <topology evidence="2">Multi-pass membrane protein</topology>
    </subcellularLocation>
</comment>
<evidence type="ECO:0000256" key="5">
    <source>
        <dbReference type="ARBA" id="ARBA00022553"/>
    </source>
</evidence>
<feature type="domain" description="HPt" evidence="16">
    <location>
        <begin position="640"/>
        <end position="733"/>
    </location>
</feature>
<dbReference type="SUPFAM" id="SSF47226">
    <property type="entry name" value="Histidine-containing phosphotransfer domain, HPT domain"/>
    <property type="match status" value="1"/>
</dbReference>
<dbReference type="SMART" id="SM00448">
    <property type="entry name" value="REC"/>
    <property type="match status" value="3"/>
</dbReference>
<keyword evidence="5 13" id="KW-0597">Phosphoprotein</keyword>
<dbReference type="PANTHER" id="PTHR45339">
    <property type="entry name" value="HYBRID SIGNAL TRANSDUCTION HISTIDINE KINASE J"/>
    <property type="match status" value="1"/>
</dbReference>
<evidence type="ECO:0000256" key="13">
    <source>
        <dbReference type="PROSITE-ProRule" id="PRU00169"/>
    </source>
</evidence>
<evidence type="ECO:0000256" key="3">
    <source>
        <dbReference type="ARBA" id="ARBA00012438"/>
    </source>
</evidence>
<dbReference type="CDD" id="cd00088">
    <property type="entry name" value="HPT"/>
    <property type="match status" value="1"/>
</dbReference>
<dbReference type="InterPro" id="IPR036890">
    <property type="entry name" value="HATPase_C_sf"/>
</dbReference>
<dbReference type="EMBL" id="JAUCGM010000313">
    <property type="protein sequence ID" value="MDM8562842.1"/>
    <property type="molecule type" value="Genomic_DNA"/>
</dbReference>
<keyword evidence="11" id="KW-0472">Membrane</keyword>
<dbReference type="Pfam" id="PF00072">
    <property type="entry name" value="Response_reg"/>
    <property type="match status" value="3"/>
</dbReference>
<evidence type="ECO:0000256" key="10">
    <source>
        <dbReference type="ARBA" id="ARBA00023012"/>
    </source>
</evidence>
<dbReference type="InterPro" id="IPR003594">
    <property type="entry name" value="HATPase_dom"/>
</dbReference>
<dbReference type="PRINTS" id="PR00344">
    <property type="entry name" value="BCTRLSENSOR"/>
</dbReference>
<evidence type="ECO:0000256" key="2">
    <source>
        <dbReference type="ARBA" id="ARBA00004651"/>
    </source>
</evidence>
<reference evidence="17" key="1">
    <citation type="submission" date="2023-06" db="EMBL/GenBank/DDBJ databases">
        <title>Uncultivated large filamentous bacteria from sulfidic sediments reveal new species and different genomic features in energy metabolism and defense.</title>
        <authorList>
            <person name="Fonseca A."/>
        </authorList>
    </citation>
    <scope>NUCLEOTIDE SEQUENCE</scope>
    <source>
        <strain evidence="17">HSG4</strain>
    </source>
</reference>